<protein>
    <submittedName>
        <fullName evidence="1">Uncharacterized protein</fullName>
    </submittedName>
</protein>
<dbReference type="Proteomes" id="UP001311232">
    <property type="component" value="Unassembled WGS sequence"/>
</dbReference>
<organism evidence="1 2">
    <name type="scientific">Crenichthys baileyi</name>
    <name type="common">White River springfish</name>
    <dbReference type="NCBI Taxonomy" id="28760"/>
    <lineage>
        <taxon>Eukaryota</taxon>
        <taxon>Metazoa</taxon>
        <taxon>Chordata</taxon>
        <taxon>Craniata</taxon>
        <taxon>Vertebrata</taxon>
        <taxon>Euteleostomi</taxon>
        <taxon>Actinopterygii</taxon>
        <taxon>Neopterygii</taxon>
        <taxon>Teleostei</taxon>
        <taxon>Neoteleostei</taxon>
        <taxon>Acanthomorphata</taxon>
        <taxon>Ovalentaria</taxon>
        <taxon>Atherinomorphae</taxon>
        <taxon>Cyprinodontiformes</taxon>
        <taxon>Goodeidae</taxon>
        <taxon>Crenichthys</taxon>
    </lineage>
</organism>
<evidence type="ECO:0000313" key="1">
    <source>
        <dbReference type="EMBL" id="KAK5619710.1"/>
    </source>
</evidence>
<name>A0AAV9SEH1_9TELE</name>
<accession>A0AAV9SEH1</accession>
<proteinExistence type="predicted"/>
<gene>
    <name evidence="1" type="ORF">CRENBAI_008581</name>
</gene>
<reference evidence="1 2" key="1">
    <citation type="submission" date="2021-06" db="EMBL/GenBank/DDBJ databases">
        <authorList>
            <person name="Palmer J.M."/>
        </authorList>
    </citation>
    <scope>NUCLEOTIDE SEQUENCE [LARGE SCALE GENOMIC DNA]</scope>
    <source>
        <strain evidence="1 2">MEX-2019</strain>
        <tissue evidence="1">Muscle</tissue>
    </source>
</reference>
<keyword evidence="2" id="KW-1185">Reference proteome</keyword>
<sequence>MGSPGPAAGHQIIGSYVAGRLLLRRRTADCLPLRRRPAHRWICRASRLNSGSAGDGFRAGCLNSGSAGDGLRAGRLNSCPPSEAPPLTLVSVNGALDYYSVWKRFGREQSGMISLLRSPCRFDESKCLQSVNAT</sequence>
<evidence type="ECO:0000313" key="2">
    <source>
        <dbReference type="Proteomes" id="UP001311232"/>
    </source>
</evidence>
<comment type="caution">
    <text evidence="1">The sequence shown here is derived from an EMBL/GenBank/DDBJ whole genome shotgun (WGS) entry which is preliminary data.</text>
</comment>
<dbReference type="AlphaFoldDB" id="A0AAV9SEH1"/>
<dbReference type="EMBL" id="JAHHUM010000464">
    <property type="protein sequence ID" value="KAK5619710.1"/>
    <property type="molecule type" value="Genomic_DNA"/>
</dbReference>